<gene>
    <name evidence="2" type="ORF">POPTR_006G143100</name>
</gene>
<protein>
    <submittedName>
        <fullName evidence="2">Uncharacterized protein</fullName>
    </submittedName>
</protein>
<dbReference type="Proteomes" id="UP000006729">
    <property type="component" value="Chromosome 6"/>
</dbReference>
<evidence type="ECO:0000313" key="2">
    <source>
        <dbReference type="EMBL" id="PNT31672.1"/>
    </source>
</evidence>
<reference evidence="2 3" key="1">
    <citation type="journal article" date="2006" name="Science">
        <title>The genome of black cottonwood, Populus trichocarpa (Torr. &amp; Gray).</title>
        <authorList>
            <person name="Tuskan G.A."/>
            <person name="Difazio S."/>
            <person name="Jansson S."/>
            <person name="Bohlmann J."/>
            <person name="Grigoriev I."/>
            <person name="Hellsten U."/>
            <person name="Putnam N."/>
            <person name="Ralph S."/>
            <person name="Rombauts S."/>
            <person name="Salamov A."/>
            <person name="Schein J."/>
            <person name="Sterck L."/>
            <person name="Aerts A."/>
            <person name="Bhalerao R.R."/>
            <person name="Bhalerao R.P."/>
            <person name="Blaudez D."/>
            <person name="Boerjan W."/>
            <person name="Brun A."/>
            <person name="Brunner A."/>
            <person name="Busov V."/>
            <person name="Campbell M."/>
            <person name="Carlson J."/>
            <person name="Chalot M."/>
            <person name="Chapman J."/>
            <person name="Chen G.L."/>
            <person name="Cooper D."/>
            <person name="Coutinho P.M."/>
            <person name="Couturier J."/>
            <person name="Covert S."/>
            <person name="Cronk Q."/>
            <person name="Cunningham R."/>
            <person name="Davis J."/>
            <person name="Degroeve S."/>
            <person name="Dejardin A."/>
            <person name="Depamphilis C."/>
            <person name="Detter J."/>
            <person name="Dirks B."/>
            <person name="Dubchak I."/>
            <person name="Duplessis S."/>
            <person name="Ehlting J."/>
            <person name="Ellis B."/>
            <person name="Gendler K."/>
            <person name="Goodstein D."/>
            <person name="Gribskov M."/>
            <person name="Grimwood J."/>
            <person name="Groover A."/>
            <person name="Gunter L."/>
            <person name="Hamberger B."/>
            <person name="Heinze B."/>
            <person name="Helariutta Y."/>
            <person name="Henrissat B."/>
            <person name="Holligan D."/>
            <person name="Holt R."/>
            <person name="Huang W."/>
            <person name="Islam-Faridi N."/>
            <person name="Jones S."/>
            <person name="Jones-Rhoades M."/>
            <person name="Jorgensen R."/>
            <person name="Joshi C."/>
            <person name="Kangasjarvi J."/>
            <person name="Karlsson J."/>
            <person name="Kelleher C."/>
            <person name="Kirkpatrick R."/>
            <person name="Kirst M."/>
            <person name="Kohler A."/>
            <person name="Kalluri U."/>
            <person name="Larimer F."/>
            <person name="Leebens-Mack J."/>
            <person name="Leple J.C."/>
            <person name="Locascio P."/>
            <person name="Lou Y."/>
            <person name="Lucas S."/>
            <person name="Martin F."/>
            <person name="Montanini B."/>
            <person name="Napoli C."/>
            <person name="Nelson D.R."/>
            <person name="Nelson C."/>
            <person name="Nieminen K."/>
            <person name="Nilsson O."/>
            <person name="Pereda V."/>
            <person name="Peter G."/>
            <person name="Philippe R."/>
            <person name="Pilate G."/>
            <person name="Poliakov A."/>
            <person name="Razumovskaya J."/>
            <person name="Richardson P."/>
            <person name="Rinaldi C."/>
            <person name="Ritland K."/>
            <person name="Rouze P."/>
            <person name="Ryaboy D."/>
            <person name="Schmutz J."/>
            <person name="Schrader J."/>
            <person name="Segerman B."/>
            <person name="Shin H."/>
            <person name="Siddiqui A."/>
            <person name="Sterky F."/>
            <person name="Terry A."/>
            <person name="Tsai C.J."/>
            <person name="Uberbacher E."/>
            <person name="Unneberg P."/>
            <person name="Vahala J."/>
            <person name="Wall K."/>
            <person name="Wessler S."/>
            <person name="Yang G."/>
            <person name="Yin T."/>
            <person name="Douglas C."/>
            <person name="Marra M."/>
            <person name="Sandberg G."/>
            <person name="Van de Peer Y."/>
            <person name="Rokhsar D."/>
        </authorList>
    </citation>
    <scope>NUCLEOTIDE SEQUENCE [LARGE SCALE GENOMIC DNA]</scope>
    <source>
        <strain evidence="3">cv. Nisqually</strain>
    </source>
</reference>
<evidence type="ECO:0000313" key="3">
    <source>
        <dbReference type="Proteomes" id="UP000006729"/>
    </source>
</evidence>
<proteinExistence type="predicted"/>
<dbReference type="AlphaFoldDB" id="A0A2K2A2C3"/>
<accession>A0A2K2A2C3</accession>
<dbReference type="InParanoid" id="A0A2K2A2C3"/>
<organism evidence="2 3">
    <name type="scientific">Populus trichocarpa</name>
    <name type="common">Western balsam poplar</name>
    <name type="synonym">Populus balsamifera subsp. trichocarpa</name>
    <dbReference type="NCBI Taxonomy" id="3694"/>
    <lineage>
        <taxon>Eukaryota</taxon>
        <taxon>Viridiplantae</taxon>
        <taxon>Streptophyta</taxon>
        <taxon>Embryophyta</taxon>
        <taxon>Tracheophyta</taxon>
        <taxon>Spermatophyta</taxon>
        <taxon>Magnoliopsida</taxon>
        <taxon>eudicotyledons</taxon>
        <taxon>Gunneridae</taxon>
        <taxon>Pentapetalae</taxon>
        <taxon>rosids</taxon>
        <taxon>fabids</taxon>
        <taxon>Malpighiales</taxon>
        <taxon>Salicaceae</taxon>
        <taxon>Saliceae</taxon>
        <taxon>Populus</taxon>
    </lineage>
</organism>
<feature type="compositionally biased region" description="Basic and acidic residues" evidence="1">
    <location>
        <begin position="1"/>
        <end position="21"/>
    </location>
</feature>
<name>A0A2K2A2C3_POPTR</name>
<feature type="compositionally biased region" description="Polar residues" evidence="1">
    <location>
        <begin position="22"/>
        <end position="31"/>
    </location>
</feature>
<feature type="region of interest" description="Disordered" evidence="1">
    <location>
        <begin position="1"/>
        <end position="44"/>
    </location>
</feature>
<keyword evidence="3" id="KW-1185">Reference proteome</keyword>
<evidence type="ECO:0000256" key="1">
    <source>
        <dbReference type="SAM" id="MobiDB-lite"/>
    </source>
</evidence>
<dbReference type="EMBL" id="CM009295">
    <property type="protein sequence ID" value="PNT31672.1"/>
    <property type="molecule type" value="Genomic_DNA"/>
</dbReference>
<sequence length="63" mass="7541">MKRNETSEEHKSKREENRSETKNYLISNQCFHKQKTKKKQVTTTSSDIDLQILTEESQIKKRT</sequence>